<evidence type="ECO:0000313" key="2">
    <source>
        <dbReference type="Proteomes" id="UP001060085"/>
    </source>
</evidence>
<name>A0ACC0BXK4_CATRO</name>
<proteinExistence type="predicted"/>
<protein>
    <submittedName>
        <fullName evidence="1">Uncharacterized protein</fullName>
    </submittedName>
</protein>
<dbReference type="Proteomes" id="UP001060085">
    <property type="component" value="Linkage Group LG02"/>
</dbReference>
<reference evidence="2" key="1">
    <citation type="journal article" date="2023" name="Nat. Plants">
        <title>Single-cell RNA sequencing provides a high-resolution roadmap for understanding the multicellular compartmentation of specialized metabolism.</title>
        <authorList>
            <person name="Sun S."/>
            <person name="Shen X."/>
            <person name="Li Y."/>
            <person name="Li Y."/>
            <person name="Wang S."/>
            <person name="Li R."/>
            <person name="Zhang H."/>
            <person name="Shen G."/>
            <person name="Guo B."/>
            <person name="Wei J."/>
            <person name="Xu J."/>
            <person name="St-Pierre B."/>
            <person name="Chen S."/>
            <person name="Sun C."/>
        </authorList>
    </citation>
    <scope>NUCLEOTIDE SEQUENCE [LARGE SCALE GENOMIC DNA]</scope>
</reference>
<accession>A0ACC0BXK4</accession>
<dbReference type="EMBL" id="CM044702">
    <property type="protein sequence ID" value="KAI5677416.1"/>
    <property type="molecule type" value="Genomic_DNA"/>
</dbReference>
<sequence length="89" mass="10072">MARIQAEDLFEVKVEIIKLMAGLDPTGDWMGRGTRALENSRTSTGEYSLEKLYEKLEDLQRGGVKSSTFWEFKKGKVLLRIDSDENSSA</sequence>
<comment type="caution">
    <text evidence="1">The sequence shown here is derived from an EMBL/GenBank/DDBJ whole genome shotgun (WGS) entry which is preliminary data.</text>
</comment>
<keyword evidence="2" id="KW-1185">Reference proteome</keyword>
<gene>
    <name evidence="1" type="ORF">M9H77_08366</name>
</gene>
<organism evidence="1 2">
    <name type="scientific">Catharanthus roseus</name>
    <name type="common">Madagascar periwinkle</name>
    <name type="synonym">Vinca rosea</name>
    <dbReference type="NCBI Taxonomy" id="4058"/>
    <lineage>
        <taxon>Eukaryota</taxon>
        <taxon>Viridiplantae</taxon>
        <taxon>Streptophyta</taxon>
        <taxon>Embryophyta</taxon>
        <taxon>Tracheophyta</taxon>
        <taxon>Spermatophyta</taxon>
        <taxon>Magnoliopsida</taxon>
        <taxon>eudicotyledons</taxon>
        <taxon>Gunneridae</taxon>
        <taxon>Pentapetalae</taxon>
        <taxon>asterids</taxon>
        <taxon>lamiids</taxon>
        <taxon>Gentianales</taxon>
        <taxon>Apocynaceae</taxon>
        <taxon>Rauvolfioideae</taxon>
        <taxon>Vinceae</taxon>
        <taxon>Catharanthinae</taxon>
        <taxon>Catharanthus</taxon>
    </lineage>
</organism>
<evidence type="ECO:0000313" key="1">
    <source>
        <dbReference type="EMBL" id="KAI5677416.1"/>
    </source>
</evidence>